<reference evidence="2" key="1">
    <citation type="submission" date="2020-04" db="EMBL/GenBank/DDBJ databases">
        <authorList>
            <person name="Chiriac C."/>
            <person name="Salcher M."/>
            <person name="Ghai R."/>
            <person name="Kavagutti S V."/>
        </authorList>
    </citation>
    <scope>NUCLEOTIDE SEQUENCE</scope>
</reference>
<accession>A0A6J5M778</accession>
<evidence type="ECO:0000313" key="2">
    <source>
        <dbReference type="EMBL" id="CAB4142588.1"/>
    </source>
</evidence>
<gene>
    <name evidence="2" type="ORF">UFOVP448_20</name>
</gene>
<sequence>MSEGVSTNINIKSNFDGSAITTGFQQMKQTTGSITTAIQQDFKSMASGIDAATNMMVAELNTIDRELNKLGRASGRGLGTEQLESINALQNRLGILREALQAHAPANFMQSVSTEATIARTNLAHVETMLNRMNNIRQQAGQQAGLASVYNQAGVVAENDPRYLAALRGDQHAPIPQMLTGGARGSDAILMAKMTEKEMLAERKFYAQLERDEEKRKRREEQEWNRYVSDEKKKESKEARDARREELNYERALKGVDQKEHPLDSVRRSIERNAGPVGEHPAVQMVRDAFERGSRLDRAKELTQNSNFHYDNQIRQSQATERQWMNSNNRPPPMELYQIDTSNSLDLRYQAQLRQESYQREKNHQDEMFRRETSMLHDKALADRGNRYGPVGPLPPVYGPFQSADATVAQAGMARGRGDRTNWMGGRDNRQFMGQQLAYGVDDMVQQYMWSNSTAAGISAAARAGGNNLSAVVGASNMNPMHMMGAMVGVQGIAMAASMYAKYIDETNKAKASTEALVQTLDDVAKRASREVKFKYSLEDSSSKELKADARAEDARAEARKPELELTKRMVDGARKRLTESDVRQKRIEELAAAEEIGGLSPEERSELKKLRETENAYKTDYRGYDEKIVKDKSGELDKLSREEKDYEREKTERDKMIEKREASERSAKEREKRSKLAAEGFFSDLEREEKESGYVFSGDELRQRFDRFAENRYDLNLQPYRESMDERAAKQDERRSSVVYDQSKDAQERDKAYQIEKANRTDIFGDIRAEFQSEMERIAKDYKMLAPEQREVLEGNARDKALYRMGEKSEEYDKGLRSNYKALSGITSGSEEDAQLKARLTVQTDLKSDAERQIKLLEEVANNTKPRRQPESTVVRFA</sequence>
<feature type="compositionally biased region" description="Basic and acidic residues" evidence="1">
    <location>
        <begin position="723"/>
        <end position="753"/>
    </location>
</feature>
<evidence type="ECO:0000256" key="1">
    <source>
        <dbReference type="SAM" id="MobiDB-lite"/>
    </source>
</evidence>
<feature type="region of interest" description="Disordered" evidence="1">
    <location>
        <begin position="210"/>
        <end position="241"/>
    </location>
</feature>
<dbReference type="EMBL" id="LR796422">
    <property type="protein sequence ID" value="CAB4142588.1"/>
    <property type="molecule type" value="Genomic_DNA"/>
</dbReference>
<name>A0A6J5M778_9CAUD</name>
<proteinExistence type="predicted"/>
<organism evidence="2">
    <name type="scientific">uncultured Caudovirales phage</name>
    <dbReference type="NCBI Taxonomy" id="2100421"/>
    <lineage>
        <taxon>Viruses</taxon>
        <taxon>Duplodnaviria</taxon>
        <taxon>Heunggongvirae</taxon>
        <taxon>Uroviricota</taxon>
        <taxon>Caudoviricetes</taxon>
        <taxon>Peduoviridae</taxon>
        <taxon>Maltschvirus</taxon>
        <taxon>Maltschvirus maltsch</taxon>
    </lineage>
</organism>
<feature type="region of interest" description="Disordered" evidence="1">
    <location>
        <begin position="634"/>
        <end position="676"/>
    </location>
</feature>
<protein>
    <submittedName>
        <fullName evidence="2">Uncharacterized protein</fullName>
    </submittedName>
</protein>
<feature type="region of interest" description="Disordered" evidence="1">
    <location>
        <begin position="720"/>
        <end position="753"/>
    </location>
</feature>